<reference evidence="1 2" key="1">
    <citation type="submission" date="2019-09" db="EMBL/GenBank/DDBJ databases">
        <authorList>
            <person name="Depoorter E."/>
        </authorList>
    </citation>
    <scope>NUCLEOTIDE SEQUENCE [LARGE SCALE GENOMIC DNA]</scope>
    <source>
        <strain evidence="1">LMG 26883</strain>
    </source>
</reference>
<evidence type="ECO:0000313" key="1">
    <source>
        <dbReference type="EMBL" id="VWC26070.1"/>
    </source>
</evidence>
<dbReference type="Proteomes" id="UP000494162">
    <property type="component" value="Unassembled WGS sequence"/>
</dbReference>
<dbReference type="EMBL" id="CABVPP010000076">
    <property type="protein sequence ID" value="VWC26070.1"/>
    <property type="molecule type" value="Genomic_DNA"/>
</dbReference>
<organism evidence="1 2">
    <name type="scientific">Burkholderia pseudomultivorans</name>
    <dbReference type="NCBI Taxonomy" id="1207504"/>
    <lineage>
        <taxon>Bacteria</taxon>
        <taxon>Pseudomonadati</taxon>
        <taxon>Pseudomonadota</taxon>
        <taxon>Betaproteobacteria</taxon>
        <taxon>Burkholderiales</taxon>
        <taxon>Burkholderiaceae</taxon>
        <taxon>Burkholderia</taxon>
        <taxon>Burkholderia cepacia complex</taxon>
    </lineage>
</organism>
<gene>
    <name evidence="1" type="ORF">BPS26883_06135</name>
</gene>
<sequence length="77" mass="8648">MKKLYGRLVLWLVRPALDMRCSERAPTARDFEALSARIETIQASMADNAAAIRAESMARETADATLRSQLYSVKTQM</sequence>
<evidence type="ECO:0000313" key="2">
    <source>
        <dbReference type="Proteomes" id="UP000494162"/>
    </source>
</evidence>
<accession>A0A6P2QZZ6</accession>
<dbReference type="AlphaFoldDB" id="A0A6P2QZZ6"/>
<proteinExistence type="predicted"/>
<dbReference type="GeneID" id="93173197"/>
<name>A0A6P2QZZ6_9BURK</name>
<dbReference type="RefSeq" id="WP_174904237.1">
    <property type="nucleotide sequence ID" value="NZ_CABVPP010000076.1"/>
</dbReference>
<protein>
    <submittedName>
        <fullName evidence="1">Uncharacterized protein</fullName>
    </submittedName>
</protein>